<reference evidence="1 2" key="1">
    <citation type="journal article" date="2019" name="Genome Biol. Evol.">
        <title>Insights into the evolution of the New World diploid cottons (Gossypium, subgenus Houzingenia) based on genome sequencing.</title>
        <authorList>
            <person name="Grover C.E."/>
            <person name="Arick M.A. 2nd"/>
            <person name="Thrash A."/>
            <person name="Conover J.L."/>
            <person name="Sanders W.S."/>
            <person name="Peterson D.G."/>
            <person name="Frelichowski J.E."/>
            <person name="Scheffler J.A."/>
            <person name="Scheffler B.E."/>
            <person name="Wendel J.F."/>
        </authorList>
    </citation>
    <scope>NUCLEOTIDE SEQUENCE [LARGE SCALE GENOMIC DNA]</scope>
    <source>
        <strain evidence="1">5</strain>
        <tissue evidence="1">Leaf</tissue>
    </source>
</reference>
<dbReference type="Proteomes" id="UP000593579">
    <property type="component" value="Unassembled WGS sequence"/>
</dbReference>
<proteinExistence type="predicted"/>
<comment type="caution">
    <text evidence="1">The sequence shown here is derived from an EMBL/GenBank/DDBJ whole genome shotgun (WGS) entry which is preliminary data.</text>
</comment>
<evidence type="ECO:0000313" key="1">
    <source>
        <dbReference type="EMBL" id="MBA0741387.1"/>
    </source>
</evidence>
<organism evidence="1 2">
    <name type="scientific">Gossypium gossypioides</name>
    <name type="common">Mexican cotton</name>
    <name type="synonym">Selera gossypioides</name>
    <dbReference type="NCBI Taxonomy" id="34282"/>
    <lineage>
        <taxon>Eukaryota</taxon>
        <taxon>Viridiplantae</taxon>
        <taxon>Streptophyta</taxon>
        <taxon>Embryophyta</taxon>
        <taxon>Tracheophyta</taxon>
        <taxon>Spermatophyta</taxon>
        <taxon>Magnoliopsida</taxon>
        <taxon>eudicotyledons</taxon>
        <taxon>Gunneridae</taxon>
        <taxon>Pentapetalae</taxon>
        <taxon>rosids</taxon>
        <taxon>malvids</taxon>
        <taxon>Malvales</taxon>
        <taxon>Malvaceae</taxon>
        <taxon>Malvoideae</taxon>
        <taxon>Gossypium</taxon>
    </lineage>
</organism>
<dbReference type="AlphaFoldDB" id="A0A7J9BZ22"/>
<keyword evidence="2" id="KW-1185">Reference proteome</keyword>
<gene>
    <name evidence="1" type="ORF">Gogos_014547</name>
</gene>
<dbReference type="EMBL" id="JABEZY010000007">
    <property type="protein sequence ID" value="MBA0741387.1"/>
    <property type="molecule type" value="Genomic_DNA"/>
</dbReference>
<accession>A0A7J9BZ22</accession>
<sequence length="48" mass="5209">NATERKVSPSFSTSAIKIFENQAQSAQNQTFSLDLPMLLSPNLAVDPT</sequence>
<name>A0A7J9BZ22_GOSGO</name>
<feature type="non-terminal residue" evidence="1">
    <location>
        <position position="1"/>
    </location>
</feature>
<evidence type="ECO:0000313" key="2">
    <source>
        <dbReference type="Proteomes" id="UP000593579"/>
    </source>
</evidence>
<protein>
    <submittedName>
        <fullName evidence="1">Uncharacterized protein</fullName>
    </submittedName>
</protein>